<keyword evidence="3" id="KW-1185">Reference proteome</keyword>
<keyword evidence="1" id="KW-0472">Membrane</keyword>
<sequence length="47" mass="5152">MALIHPAARPSMPLSKRKFHPALCLLTGFVFILGLGLLVHLVFNLVV</sequence>
<feature type="transmembrane region" description="Helical" evidence="1">
    <location>
        <begin position="21"/>
        <end position="43"/>
    </location>
</feature>
<organism evidence="2 3">
    <name type="scientific">Brevundimonas variabilis</name>
    <dbReference type="NCBI Taxonomy" id="74312"/>
    <lineage>
        <taxon>Bacteria</taxon>
        <taxon>Pseudomonadati</taxon>
        <taxon>Pseudomonadota</taxon>
        <taxon>Alphaproteobacteria</taxon>
        <taxon>Caulobacterales</taxon>
        <taxon>Caulobacteraceae</taxon>
        <taxon>Brevundimonas</taxon>
    </lineage>
</organism>
<reference evidence="2 3" key="1">
    <citation type="submission" date="2020-08" db="EMBL/GenBank/DDBJ databases">
        <title>Genomic Encyclopedia of Type Strains, Phase IV (KMG-IV): sequencing the most valuable type-strain genomes for metagenomic binning, comparative biology and taxonomic classification.</title>
        <authorList>
            <person name="Goeker M."/>
        </authorList>
    </citation>
    <scope>NUCLEOTIDE SEQUENCE [LARGE SCALE GENOMIC DNA]</scope>
    <source>
        <strain evidence="2 3">DSM 4737</strain>
    </source>
</reference>
<comment type="caution">
    <text evidence="2">The sequence shown here is derived from an EMBL/GenBank/DDBJ whole genome shotgun (WGS) entry which is preliminary data.</text>
</comment>
<gene>
    <name evidence="2" type="ORF">GGR13_000153</name>
</gene>
<name>A0A7W9FCN1_9CAUL</name>
<evidence type="ECO:0000313" key="3">
    <source>
        <dbReference type="Proteomes" id="UP000545037"/>
    </source>
</evidence>
<proteinExistence type="predicted"/>
<dbReference type="Proteomes" id="UP000545037">
    <property type="component" value="Unassembled WGS sequence"/>
</dbReference>
<dbReference type="RefSeq" id="WP_183211563.1">
    <property type="nucleotide sequence ID" value="NZ_JACHOR010000001.1"/>
</dbReference>
<dbReference type="AlphaFoldDB" id="A0A7W9FCN1"/>
<accession>A0A7W9FCN1</accession>
<evidence type="ECO:0000313" key="2">
    <source>
        <dbReference type="EMBL" id="MBB5744581.1"/>
    </source>
</evidence>
<keyword evidence="1" id="KW-0812">Transmembrane</keyword>
<evidence type="ECO:0000256" key="1">
    <source>
        <dbReference type="SAM" id="Phobius"/>
    </source>
</evidence>
<keyword evidence="1" id="KW-1133">Transmembrane helix</keyword>
<dbReference type="EMBL" id="JACHOR010000001">
    <property type="protein sequence ID" value="MBB5744581.1"/>
    <property type="molecule type" value="Genomic_DNA"/>
</dbReference>
<protein>
    <submittedName>
        <fullName evidence="2">Uncharacterized protein</fullName>
    </submittedName>
</protein>